<sequence>MPNSRAEDWTHHTHPDREHRRRDNRHGDPSNDYKPSRVRSRSPTRRSERRSASPDREPHRTHRSRRHHHHRREHHRSRHASEALSGPVALPFSARMLSKSDYRTFEPLFAYYLDLQKQKYLEDMDEREAKGRWKSFVGKWNRNELAEGWYDPDMFAKCTANYTRPEGDVSGEERRDEPSKKIPTGREEATPRAGNNSDDDQDYGPALPSSDPRRQVVGARTPTFQDLSLRNELVEEQRAADREELRRARKADRAVQKERLEELVPRAEPGTRERKLEKKKEVNDKMRQFRDKSPGLEAGDERELMGGGDELEEYKRMKEREQKRKSERQVQREEFERAKREEMEERRRAWQEREEGTVSMLRELAKQRFG</sequence>
<dbReference type="GeneID" id="19247785"/>
<feature type="compositionally biased region" description="Basic and acidic residues" evidence="1">
    <location>
        <begin position="1"/>
        <end position="18"/>
    </location>
</feature>
<feature type="compositionally biased region" description="Basic and acidic residues" evidence="1">
    <location>
        <begin position="165"/>
        <end position="190"/>
    </location>
</feature>
<feature type="compositionally biased region" description="Basic and acidic residues" evidence="1">
    <location>
        <begin position="238"/>
        <end position="304"/>
    </location>
</feature>
<evidence type="ECO:0000313" key="2">
    <source>
        <dbReference type="EMBL" id="EFY90480.1"/>
    </source>
</evidence>
<dbReference type="eggNOG" id="ENOG502RA14">
    <property type="taxonomic scope" value="Eukaryota"/>
</dbReference>
<accession>E9E0S6</accession>
<dbReference type="RefSeq" id="XP_007809814.1">
    <property type="nucleotide sequence ID" value="XM_007811623.1"/>
</dbReference>
<dbReference type="STRING" id="655827.E9E0S6"/>
<protein>
    <recommendedName>
        <fullName evidence="4">RNA helicase HEL117</fullName>
    </recommendedName>
</protein>
<name>E9E0S6_METAQ</name>
<feature type="compositionally biased region" description="Basic and acidic residues" evidence="1">
    <location>
        <begin position="25"/>
        <end position="35"/>
    </location>
</feature>
<dbReference type="EMBL" id="GL698490">
    <property type="protein sequence ID" value="EFY90480.1"/>
    <property type="molecule type" value="Genomic_DNA"/>
</dbReference>
<dbReference type="InParanoid" id="E9E0S6"/>
<feature type="compositionally biased region" description="Basic and acidic residues" evidence="1">
    <location>
        <begin position="313"/>
        <end position="356"/>
    </location>
</feature>
<organism evidence="3">
    <name type="scientific">Metarhizium acridum (strain CQMa 102)</name>
    <dbReference type="NCBI Taxonomy" id="655827"/>
    <lineage>
        <taxon>Eukaryota</taxon>
        <taxon>Fungi</taxon>
        <taxon>Dikarya</taxon>
        <taxon>Ascomycota</taxon>
        <taxon>Pezizomycotina</taxon>
        <taxon>Sordariomycetes</taxon>
        <taxon>Hypocreomycetidae</taxon>
        <taxon>Hypocreales</taxon>
        <taxon>Clavicipitaceae</taxon>
        <taxon>Metarhizium</taxon>
    </lineage>
</organism>
<feature type="compositionally biased region" description="Basic and acidic residues" evidence="1">
    <location>
        <begin position="45"/>
        <end position="58"/>
    </location>
</feature>
<dbReference type="OrthoDB" id="2139939at2759"/>
<keyword evidence="3" id="KW-1185">Reference proteome</keyword>
<dbReference type="Proteomes" id="UP000002499">
    <property type="component" value="Unassembled WGS sequence"/>
</dbReference>
<proteinExistence type="predicted"/>
<evidence type="ECO:0000313" key="3">
    <source>
        <dbReference type="Proteomes" id="UP000002499"/>
    </source>
</evidence>
<feature type="compositionally biased region" description="Basic residues" evidence="1">
    <location>
        <begin position="59"/>
        <end position="78"/>
    </location>
</feature>
<reference evidence="2 3" key="1">
    <citation type="journal article" date="2011" name="PLoS Genet.">
        <title>Genome sequencing and comparative transcriptomics of the model entomopathogenic fungi Metarhizium anisopliae and M. acridum.</title>
        <authorList>
            <person name="Gao Q."/>
            <person name="Jin K."/>
            <person name="Ying S.H."/>
            <person name="Zhang Y."/>
            <person name="Xiao G."/>
            <person name="Shang Y."/>
            <person name="Duan Z."/>
            <person name="Hu X."/>
            <person name="Xie X.Q."/>
            <person name="Zhou G."/>
            <person name="Peng G."/>
            <person name="Luo Z."/>
            <person name="Huang W."/>
            <person name="Wang B."/>
            <person name="Fang W."/>
            <person name="Wang S."/>
            <person name="Zhong Y."/>
            <person name="Ma L.J."/>
            <person name="St Leger R.J."/>
            <person name="Zhao G.P."/>
            <person name="Pei Y."/>
            <person name="Feng M.G."/>
            <person name="Xia Y."/>
            <person name="Wang C."/>
        </authorList>
    </citation>
    <scope>NUCLEOTIDE SEQUENCE [LARGE SCALE GENOMIC DNA]</scope>
    <source>
        <strain evidence="2 3">CQMa 102</strain>
    </source>
</reference>
<dbReference type="PANTHER" id="PTHR34117">
    <property type="entry name" value="STYLE CELL-CYCLE INHIBITOR 1"/>
    <property type="match status" value="1"/>
</dbReference>
<dbReference type="OMA" id="MFAMYLD"/>
<gene>
    <name evidence="2" type="ORF">MAC_03474</name>
</gene>
<dbReference type="InterPro" id="IPR044688">
    <property type="entry name" value="SCI-1-like"/>
</dbReference>
<feature type="region of interest" description="Disordered" evidence="1">
    <location>
        <begin position="238"/>
        <end position="370"/>
    </location>
</feature>
<dbReference type="AlphaFoldDB" id="E9E0S6"/>
<dbReference type="PANTHER" id="PTHR34117:SF1">
    <property type="entry name" value="STYLE CELL-CYCLE INHIBITOR 1"/>
    <property type="match status" value="1"/>
</dbReference>
<dbReference type="HOGENOM" id="CLU_053559_0_0_1"/>
<dbReference type="KEGG" id="maw:19247785"/>
<evidence type="ECO:0008006" key="4">
    <source>
        <dbReference type="Google" id="ProtNLM"/>
    </source>
</evidence>
<feature type="region of interest" description="Disordered" evidence="1">
    <location>
        <begin position="163"/>
        <end position="224"/>
    </location>
</feature>
<evidence type="ECO:0000256" key="1">
    <source>
        <dbReference type="SAM" id="MobiDB-lite"/>
    </source>
</evidence>
<feature type="region of interest" description="Disordered" evidence="1">
    <location>
        <begin position="1"/>
        <end position="88"/>
    </location>
</feature>